<dbReference type="PROSITE" id="PS51227">
    <property type="entry name" value="SPR"/>
    <property type="match status" value="1"/>
</dbReference>
<dbReference type="PANTHER" id="PTHR12365">
    <property type="entry name" value="SPROUTY"/>
    <property type="match status" value="1"/>
</dbReference>
<dbReference type="Proteomes" id="UP000694420">
    <property type="component" value="Unplaced"/>
</dbReference>
<feature type="compositionally biased region" description="Low complexity" evidence="2">
    <location>
        <begin position="107"/>
        <end position="123"/>
    </location>
</feature>
<evidence type="ECO:0000256" key="2">
    <source>
        <dbReference type="SAM" id="MobiDB-lite"/>
    </source>
</evidence>
<keyword evidence="4" id="KW-1185">Reference proteome</keyword>
<evidence type="ECO:0000313" key="4">
    <source>
        <dbReference type="Proteomes" id="UP000694420"/>
    </source>
</evidence>
<reference evidence="3" key="2">
    <citation type="submission" date="2025-09" db="UniProtKB">
        <authorList>
            <consortium name="Ensembl"/>
        </authorList>
    </citation>
    <scope>IDENTIFICATION</scope>
</reference>
<feature type="region of interest" description="Disordered" evidence="2">
    <location>
        <begin position="79"/>
        <end position="143"/>
    </location>
</feature>
<dbReference type="InterPro" id="IPR007875">
    <property type="entry name" value="Sprouty"/>
</dbReference>
<name>A0A8C7E9L2_NOTPE</name>
<dbReference type="GO" id="GO:0048513">
    <property type="term" value="P:animal organ development"/>
    <property type="evidence" value="ECO:0007669"/>
    <property type="project" value="TreeGrafter"/>
</dbReference>
<evidence type="ECO:0000313" key="3">
    <source>
        <dbReference type="Ensembl" id="ENSNPEP00000003987.1"/>
    </source>
</evidence>
<sequence length="304" mass="31884">MRALSAAPAPRRSLLPLPTAPRAESLFVAVSHPSPPPMEPRAPVGRPAAPQPLAESRAPCGRPQPALPIEHVRAARVENDYSEQPARPRGARLPARGPAHATHPWISLGGRPGSVSSSGSASSEQRLLEHGAPGAAPGSPRRPPAACKAAELKAAAAPEPHALLCEACGKCKCKECAAPRALPSCWVCRQACLCSAQGLVNCSTCMCLVKGVFYHCADEDDEGAGADQPCSCAHADRCARWSFMSALALLLPCLLCYLPATGCVKLSQSCYDRLRRPGCRCRHTNSVLCKEPPGGKAASADKPF</sequence>
<dbReference type="GO" id="GO:0040037">
    <property type="term" value="P:negative regulation of fibroblast growth factor receptor signaling pathway"/>
    <property type="evidence" value="ECO:0007669"/>
    <property type="project" value="TreeGrafter"/>
</dbReference>
<accession>A0A8C7E9L2</accession>
<dbReference type="GO" id="GO:0016020">
    <property type="term" value="C:membrane"/>
    <property type="evidence" value="ECO:0007669"/>
    <property type="project" value="InterPro"/>
</dbReference>
<organism evidence="3 4">
    <name type="scientific">Nothoprocta perdicaria</name>
    <name type="common">Chilean tinamou</name>
    <name type="synonym">Crypturus perdicarius</name>
    <dbReference type="NCBI Taxonomy" id="30464"/>
    <lineage>
        <taxon>Eukaryota</taxon>
        <taxon>Metazoa</taxon>
        <taxon>Chordata</taxon>
        <taxon>Craniata</taxon>
        <taxon>Vertebrata</taxon>
        <taxon>Euteleostomi</taxon>
        <taxon>Archelosauria</taxon>
        <taxon>Archosauria</taxon>
        <taxon>Dinosauria</taxon>
        <taxon>Saurischia</taxon>
        <taxon>Theropoda</taxon>
        <taxon>Coelurosauria</taxon>
        <taxon>Aves</taxon>
        <taxon>Palaeognathae</taxon>
        <taxon>Tinamiformes</taxon>
        <taxon>Tinamidae</taxon>
        <taxon>Nothoprocta</taxon>
    </lineage>
</organism>
<dbReference type="Ensembl" id="ENSNPET00000004077.1">
    <property type="protein sequence ID" value="ENSNPEP00000003987.1"/>
    <property type="gene ID" value="ENSNPEG00000003055.1"/>
</dbReference>
<dbReference type="Pfam" id="PF05210">
    <property type="entry name" value="Sprouty"/>
    <property type="match status" value="1"/>
</dbReference>
<evidence type="ECO:0000256" key="1">
    <source>
        <dbReference type="ARBA" id="ARBA00010964"/>
    </source>
</evidence>
<feature type="compositionally biased region" description="Low complexity" evidence="2">
    <location>
        <begin position="131"/>
        <end position="143"/>
    </location>
</feature>
<gene>
    <name evidence="3" type="primary">SPRY4</name>
</gene>
<dbReference type="GO" id="GO:0005829">
    <property type="term" value="C:cytosol"/>
    <property type="evidence" value="ECO:0007669"/>
    <property type="project" value="TreeGrafter"/>
</dbReference>
<dbReference type="AlphaFoldDB" id="A0A8C7E9L2"/>
<feature type="region of interest" description="Disordered" evidence="2">
    <location>
        <begin position="26"/>
        <end position="65"/>
    </location>
</feature>
<proteinExistence type="inferred from homology"/>
<dbReference type="PANTHER" id="PTHR12365:SF6">
    <property type="entry name" value="PROTEIN SPROUTY HOMOLOG 4"/>
    <property type="match status" value="1"/>
</dbReference>
<dbReference type="GO" id="GO:0046580">
    <property type="term" value="P:negative regulation of Ras protein signal transduction"/>
    <property type="evidence" value="ECO:0007669"/>
    <property type="project" value="TreeGrafter"/>
</dbReference>
<reference evidence="3" key="1">
    <citation type="submission" date="2025-08" db="UniProtKB">
        <authorList>
            <consortium name="Ensembl"/>
        </authorList>
    </citation>
    <scope>IDENTIFICATION</scope>
</reference>
<protein>
    <submittedName>
        <fullName evidence="3">Sprouty RTK signaling antagonist 4</fullName>
    </submittedName>
</protein>
<dbReference type="InterPro" id="IPR051192">
    <property type="entry name" value="Sprouty_domain"/>
</dbReference>
<comment type="similarity">
    <text evidence="1">Belongs to the sprouty family.</text>
</comment>
<feature type="compositionally biased region" description="Low complexity" evidence="2">
    <location>
        <begin position="85"/>
        <end position="99"/>
    </location>
</feature>